<dbReference type="InterPro" id="IPR009636">
    <property type="entry name" value="SCAF"/>
</dbReference>
<accession>G6XMB0</accession>
<evidence type="ECO:0000313" key="2">
    <source>
        <dbReference type="EMBL" id="EHH67008.1"/>
    </source>
</evidence>
<feature type="region of interest" description="Disordered" evidence="1">
    <location>
        <begin position="29"/>
        <end position="52"/>
    </location>
</feature>
<evidence type="ECO:0000256" key="1">
    <source>
        <dbReference type="SAM" id="MobiDB-lite"/>
    </source>
</evidence>
<dbReference type="AlphaFoldDB" id="G6XMB0"/>
<keyword evidence="3" id="KW-1185">Reference proteome</keyword>
<feature type="compositionally biased region" description="Basic and acidic residues" evidence="1">
    <location>
        <begin position="41"/>
        <end position="52"/>
    </location>
</feature>
<protein>
    <submittedName>
        <fullName evidence="2">Phage minor structural protein GP20</fullName>
    </submittedName>
</protein>
<dbReference type="PATRIC" id="fig|1088869.3.peg.2620"/>
<dbReference type="Proteomes" id="UP000004949">
    <property type="component" value="Unassembled WGS sequence"/>
</dbReference>
<evidence type="ECO:0000313" key="3">
    <source>
        <dbReference type="Proteomes" id="UP000004949"/>
    </source>
</evidence>
<sequence>MSGADEDVDDVVALRQALKQAQEEMATMRQEMAEASARQEALQRSHEEAVNRIRQDSDHEVIVAALKAEAVRFGAHNPDDVVRLIDLGGLGRDDTGVVTGLEEALEQARRERAYLFGNMVKPGSFSGNTMGVSAPRPGEIEPFDARSASETDYETRKWQFLAQG</sequence>
<dbReference type="OrthoDB" id="7273237at2"/>
<comment type="caution">
    <text evidence="2">The sequence shown here is derived from an EMBL/GenBank/DDBJ whole genome shotgun (WGS) entry which is preliminary data.</text>
</comment>
<name>G6XMB0_9PROT</name>
<dbReference type="RefSeq" id="WP_008852769.1">
    <property type="nucleotide sequence ID" value="NZ_AGQV01000013.1"/>
</dbReference>
<proteinExistence type="predicted"/>
<organism evidence="2 3">
    <name type="scientific">Gluconobacter morbifer G707</name>
    <dbReference type="NCBI Taxonomy" id="1088869"/>
    <lineage>
        <taxon>Bacteria</taxon>
        <taxon>Pseudomonadati</taxon>
        <taxon>Pseudomonadota</taxon>
        <taxon>Alphaproteobacteria</taxon>
        <taxon>Acetobacterales</taxon>
        <taxon>Acetobacteraceae</taxon>
        <taxon>Gluconobacter</taxon>
    </lineage>
</organism>
<dbReference type="STRING" id="1088869.GMO_26280"/>
<gene>
    <name evidence="2" type="ORF">GMO_26280</name>
</gene>
<reference evidence="2 3" key="1">
    <citation type="submission" date="2011-10" db="EMBL/GenBank/DDBJ databases">
        <title>Genome sequence of Gluconobacter morbifer G707, isolated from Drosophila gut.</title>
        <authorList>
            <person name="Lee W.-J."/>
            <person name="Kim E.-K."/>
        </authorList>
    </citation>
    <scope>NUCLEOTIDE SEQUENCE [LARGE SCALE GENOMIC DNA]</scope>
    <source>
        <strain evidence="2 3">G707</strain>
    </source>
</reference>
<dbReference type="Pfam" id="PF06810">
    <property type="entry name" value="Phage_scaffold"/>
    <property type="match status" value="1"/>
</dbReference>
<dbReference type="EMBL" id="AGQV01000013">
    <property type="protein sequence ID" value="EHH67008.1"/>
    <property type="molecule type" value="Genomic_DNA"/>
</dbReference>